<organism evidence="6 7">
    <name type="scientific">Nitrososphaera gargensis (strain Ga9.2)</name>
    <dbReference type="NCBI Taxonomy" id="1237085"/>
    <lineage>
        <taxon>Archaea</taxon>
        <taxon>Nitrososphaerota</taxon>
        <taxon>Nitrososphaeria</taxon>
        <taxon>Nitrososphaerales</taxon>
        <taxon>Nitrososphaeraceae</taxon>
        <taxon>Nitrososphaera</taxon>
    </lineage>
</organism>
<keyword evidence="3" id="KW-0804">Transcription</keyword>
<dbReference type="InParanoid" id="K0IM00"/>
<evidence type="ECO:0000256" key="1">
    <source>
        <dbReference type="ARBA" id="ARBA00023015"/>
    </source>
</evidence>
<reference evidence="6 7" key="1">
    <citation type="journal article" date="2012" name="Environ. Microbiol.">
        <title>The genome of the ammonia-oxidizing Candidatus Nitrososphaera gargensis: insights into metabolic versatility and environmental adaptations.</title>
        <authorList>
            <person name="Spang A."/>
            <person name="Poehlein A."/>
            <person name="Offre P."/>
            <person name="Zumbragel S."/>
            <person name="Haider S."/>
            <person name="Rychlik N."/>
            <person name="Nowka B."/>
            <person name="Schmeisser C."/>
            <person name="Lebedeva E.V."/>
            <person name="Rattei T."/>
            <person name="Bohm C."/>
            <person name="Schmid M."/>
            <person name="Galushko A."/>
            <person name="Hatzenpichler R."/>
            <person name="Weinmaier T."/>
            <person name="Daniel R."/>
            <person name="Schleper C."/>
            <person name="Spieck E."/>
            <person name="Streit W."/>
            <person name="Wagner M."/>
        </authorList>
    </citation>
    <scope>NUCLEOTIDE SEQUENCE [LARGE SCALE GENOMIC DNA]</scope>
    <source>
        <strain evidence="7">Ga9.2</strain>
    </source>
</reference>
<dbReference type="SUPFAM" id="SSF46785">
    <property type="entry name" value="Winged helix' DNA-binding domain"/>
    <property type="match status" value="1"/>
</dbReference>
<accession>K0IM00</accession>
<dbReference type="InterPro" id="IPR036388">
    <property type="entry name" value="WH-like_DNA-bd_sf"/>
</dbReference>
<dbReference type="CDD" id="cd00090">
    <property type="entry name" value="HTH_ARSR"/>
    <property type="match status" value="1"/>
</dbReference>
<feature type="domain" description="HTH arsR-type" evidence="5">
    <location>
        <begin position="11"/>
        <end position="95"/>
    </location>
</feature>
<dbReference type="STRING" id="1237085.Ngar_c05310"/>
<proteinExistence type="predicted"/>
<keyword evidence="7" id="KW-1185">Reference proteome</keyword>
<evidence type="ECO:0000256" key="3">
    <source>
        <dbReference type="ARBA" id="ARBA00023163"/>
    </source>
</evidence>
<sequence>MAQQTQLDSDTILDILGNDTRRKILSVLSEEPMYFNQLAKEIGIGQQAIIRHLQALEDIGLIETYGKKSEFGAPERKYYRLNTSFVLTVSLSEDDFTVSKHEIKQLRHKESKKYYESLDSIPEEAGEALSLLKQNLADIEEEISTLESRLTDLYALKQVVLRKLHEIGMDGFDAEERRLLYKIVEQSPRSIADLATFMDEKESSVKGLIKEMKGKMGKDNAQLLFGKLK</sequence>
<dbReference type="InterPro" id="IPR011991">
    <property type="entry name" value="ArsR-like_HTH"/>
</dbReference>
<dbReference type="InterPro" id="IPR051081">
    <property type="entry name" value="HTH_MetalResp_TranReg"/>
</dbReference>
<evidence type="ECO:0000256" key="2">
    <source>
        <dbReference type="ARBA" id="ARBA00023125"/>
    </source>
</evidence>
<keyword evidence="2" id="KW-0238">DNA-binding</keyword>
<dbReference type="Proteomes" id="UP000008037">
    <property type="component" value="Chromosome"/>
</dbReference>
<dbReference type="GeneID" id="13796705"/>
<evidence type="ECO:0000313" key="7">
    <source>
        <dbReference type="Proteomes" id="UP000008037"/>
    </source>
</evidence>
<dbReference type="InterPro" id="IPR036390">
    <property type="entry name" value="WH_DNA-bd_sf"/>
</dbReference>
<dbReference type="KEGG" id="nga:Ngar_c05310"/>
<dbReference type="GO" id="GO:0003700">
    <property type="term" value="F:DNA-binding transcription factor activity"/>
    <property type="evidence" value="ECO:0007669"/>
    <property type="project" value="InterPro"/>
</dbReference>
<dbReference type="BioCyc" id="CNIT1237085:G1324-529-MONOMER"/>
<dbReference type="EMBL" id="CP002408">
    <property type="protein sequence ID" value="AFU57474.1"/>
    <property type="molecule type" value="Genomic_DNA"/>
</dbReference>
<evidence type="ECO:0000259" key="5">
    <source>
        <dbReference type="SMART" id="SM00418"/>
    </source>
</evidence>
<dbReference type="AlphaFoldDB" id="K0IM00"/>
<dbReference type="GO" id="GO:0003677">
    <property type="term" value="F:DNA binding"/>
    <property type="evidence" value="ECO:0007669"/>
    <property type="project" value="UniProtKB-KW"/>
</dbReference>
<keyword evidence="1" id="KW-0805">Transcription regulation</keyword>
<dbReference type="Gene3D" id="1.10.10.10">
    <property type="entry name" value="Winged helix-like DNA-binding domain superfamily/Winged helix DNA-binding domain"/>
    <property type="match status" value="1"/>
</dbReference>
<dbReference type="PANTHER" id="PTHR33154">
    <property type="entry name" value="TRANSCRIPTIONAL REGULATOR, ARSR FAMILY"/>
    <property type="match status" value="1"/>
</dbReference>
<gene>
    <name evidence="6" type="ordered locus">Ngar_c05310</name>
</gene>
<keyword evidence="4" id="KW-0175">Coiled coil</keyword>
<evidence type="ECO:0000256" key="4">
    <source>
        <dbReference type="SAM" id="Coils"/>
    </source>
</evidence>
<dbReference type="HOGENOM" id="CLU_117482_0_0_2"/>
<name>K0IM00_NITGG</name>
<evidence type="ECO:0000313" key="6">
    <source>
        <dbReference type="EMBL" id="AFU57474.1"/>
    </source>
</evidence>
<dbReference type="SMART" id="SM00418">
    <property type="entry name" value="HTH_ARSR"/>
    <property type="match status" value="1"/>
</dbReference>
<dbReference type="InterPro" id="IPR001845">
    <property type="entry name" value="HTH_ArsR_DNA-bd_dom"/>
</dbReference>
<dbReference type="RefSeq" id="WP_015018020.1">
    <property type="nucleotide sequence ID" value="NC_018719.1"/>
</dbReference>
<protein>
    <submittedName>
        <fullName evidence="6">Putative transcriptional regulatory protein arsR family</fullName>
    </submittedName>
</protein>
<dbReference type="PANTHER" id="PTHR33154:SF33">
    <property type="entry name" value="TRANSCRIPTIONAL REPRESSOR SDPR"/>
    <property type="match status" value="1"/>
</dbReference>
<feature type="coiled-coil region" evidence="4">
    <location>
        <begin position="129"/>
        <end position="156"/>
    </location>
</feature>
<dbReference type="Pfam" id="PF01022">
    <property type="entry name" value="HTH_5"/>
    <property type="match status" value="1"/>
</dbReference>